<keyword evidence="1" id="KW-0134">Cell wall</keyword>
<dbReference type="SUPFAM" id="SSF52058">
    <property type="entry name" value="L domain-like"/>
    <property type="match status" value="1"/>
</dbReference>
<proteinExistence type="predicted"/>
<dbReference type="InterPro" id="IPR026906">
    <property type="entry name" value="LRR_5"/>
</dbReference>
<evidence type="ECO:0000256" key="1">
    <source>
        <dbReference type="ARBA" id="ARBA00022512"/>
    </source>
</evidence>
<dbReference type="PANTHER" id="PTHR45661:SF3">
    <property type="entry name" value="IG-LIKE DOMAIN-CONTAINING PROTEIN"/>
    <property type="match status" value="1"/>
</dbReference>
<dbReference type="Pfam" id="PF13306">
    <property type="entry name" value="LRR_5"/>
    <property type="match status" value="1"/>
</dbReference>
<keyword evidence="2" id="KW-0964">Secreted</keyword>
<gene>
    <name evidence="9" type="ORF">CALFYP39_01623</name>
</gene>
<feature type="region of interest" description="Disordered" evidence="5">
    <location>
        <begin position="342"/>
        <end position="370"/>
    </location>
</feature>
<name>A0A6N3CWM0_9ACTN</name>
<evidence type="ECO:0000259" key="8">
    <source>
        <dbReference type="Pfam" id="PF00746"/>
    </source>
</evidence>
<dbReference type="InterPro" id="IPR019931">
    <property type="entry name" value="LPXTG_anchor"/>
</dbReference>
<keyword evidence="3 7" id="KW-0732">Signal</keyword>
<evidence type="ECO:0000256" key="5">
    <source>
        <dbReference type="SAM" id="MobiDB-lite"/>
    </source>
</evidence>
<evidence type="ECO:0000256" key="4">
    <source>
        <dbReference type="ARBA" id="ARBA00023088"/>
    </source>
</evidence>
<dbReference type="InterPro" id="IPR053139">
    <property type="entry name" value="Surface_bspA-like"/>
</dbReference>
<feature type="compositionally biased region" description="Polar residues" evidence="5">
    <location>
        <begin position="342"/>
        <end position="362"/>
    </location>
</feature>
<evidence type="ECO:0000256" key="6">
    <source>
        <dbReference type="SAM" id="Phobius"/>
    </source>
</evidence>
<protein>
    <recommendedName>
        <fullName evidence="8">Gram-positive cocci surface proteins LPxTG domain-containing protein</fullName>
    </recommendedName>
</protein>
<dbReference type="Pfam" id="PF00746">
    <property type="entry name" value="Gram_pos_anchor"/>
    <property type="match status" value="1"/>
</dbReference>
<keyword evidence="4" id="KW-0572">Peptidoglycan-anchor</keyword>
<evidence type="ECO:0000256" key="2">
    <source>
        <dbReference type="ARBA" id="ARBA00022525"/>
    </source>
</evidence>
<organism evidence="9">
    <name type="scientific">Collinsella aerofaciens</name>
    <dbReference type="NCBI Taxonomy" id="74426"/>
    <lineage>
        <taxon>Bacteria</taxon>
        <taxon>Bacillati</taxon>
        <taxon>Actinomycetota</taxon>
        <taxon>Coriobacteriia</taxon>
        <taxon>Coriobacteriales</taxon>
        <taxon>Coriobacteriaceae</taxon>
        <taxon>Collinsella</taxon>
    </lineage>
</organism>
<keyword evidence="6" id="KW-1133">Transmembrane helix</keyword>
<reference evidence="9" key="1">
    <citation type="submission" date="2019-11" db="EMBL/GenBank/DDBJ databases">
        <authorList>
            <person name="Feng L."/>
        </authorList>
    </citation>
    <scope>NUCLEOTIDE SEQUENCE</scope>
    <source>
        <strain evidence="9">CaerofaciensLFYP39</strain>
    </source>
</reference>
<dbReference type="AlphaFoldDB" id="A0A6N3CWM0"/>
<feature type="transmembrane region" description="Helical" evidence="6">
    <location>
        <begin position="377"/>
        <end position="397"/>
    </location>
</feature>
<dbReference type="EMBL" id="CACRTW010000027">
    <property type="protein sequence ID" value="VYU17863.1"/>
    <property type="molecule type" value="Genomic_DNA"/>
</dbReference>
<keyword evidence="6" id="KW-0472">Membrane</keyword>
<evidence type="ECO:0000256" key="7">
    <source>
        <dbReference type="SAM" id="SignalP"/>
    </source>
</evidence>
<feature type="domain" description="Gram-positive cocci surface proteins LPxTG" evidence="8">
    <location>
        <begin position="364"/>
        <end position="397"/>
    </location>
</feature>
<feature type="chain" id="PRO_5026976786" description="Gram-positive cocci surface proteins LPxTG domain-containing protein" evidence="7">
    <location>
        <begin position="33"/>
        <end position="404"/>
    </location>
</feature>
<dbReference type="Gene3D" id="3.80.10.10">
    <property type="entry name" value="Ribonuclease Inhibitor"/>
    <property type="match status" value="1"/>
</dbReference>
<feature type="signal peptide" evidence="7">
    <location>
        <begin position="1"/>
        <end position="32"/>
    </location>
</feature>
<dbReference type="PANTHER" id="PTHR45661">
    <property type="entry name" value="SURFACE ANTIGEN"/>
    <property type="match status" value="1"/>
</dbReference>
<accession>A0A6N3CWM0</accession>
<dbReference type="RefSeq" id="WP_156599958.1">
    <property type="nucleotide sequence ID" value="NZ_CACRTW010000027.1"/>
</dbReference>
<keyword evidence="6" id="KW-0812">Transmembrane</keyword>
<dbReference type="InterPro" id="IPR032675">
    <property type="entry name" value="LRR_dom_sf"/>
</dbReference>
<sequence length="404" mass="43370">MKSTTWKRGVLTLAGVFALCVALLSGARGAYAEEISGNGWTLNEGVLTLTADIPTATTYDWTQYASQITEVKVAEGVTEIPGTAFASYGSVQYSNLHKVTLSSTVKTIRISAFADNPSLTEVHLNDGLERVWNCAFQNAGFTEIKLPANVDWYSDVFVYCKKLTSVTIPSGSTWGGGGNAQFYGCTSLENVHVEEGVTEIPDQFLNQCDSLKNVWIPKSVTAIHSTPILNCRIIGYKGTEAERYAKWRQEVGVNTVEFHAIDGDAHEGTWKVTTPATCTAPGQEQLTCDICGAVQTREIAATDHTWDKGTVTTESTATKEGVRTYTCTKCGATKTETVAALGTSTEQKKQAQANGSNGSNAKTDAKNGELPKTGDNILPFLATLAVSLALISAGVFMERMRASK</sequence>
<evidence type="ECO:0000313" key="9">
    <source>
        <dbReference type="EMBL" id="VYU17863.1"/>
    </source>
</evidence>
<evidence type="ECO:0000256" key="3">
    <source>
        <dbReference type="ARBA" id="ARBA00022729"/>
    </source>
</evidence>